<proteinExistence type="predicted"/>
<keyword evidence="4" id="KW-1185">Reference proteome</keyword>
<dbReference type="Proteomes" id="UP000051783">
    <property type="component" value="Unassembled WGS sequence"/>
</dbReference>
<dbReference type="PATRIC" id="fig|942150.3.peg.1021"/>
<evidence type="ECO:0000313" key="4">
    <source>
        <dbReference type="Proteomes" id="UP000051783"/>
    </source>
</evidence>
<feature type="chain" id="PRO_5006420607" evidence="2">
    <location>
        <begin position="21"/>
        <end position="453"/>
    </location>
</feature>
<keyword evidence="2" id="KW-0732">Signal</keyword>
<dbReference type="EMBL" id="JQCL01000011">
    <property type="protein sequence ID" value="KRO14591.1"/>
    <property type="molecule type" value="Genomic_DNA"/>
</dbReference>
<comment type="caution">
    <text evidence="3">The sequence shown here is derived from an EMBL/GenBank/DDBJ whole genome shotgun (WGS) entry which is preliminary data.</text>
</comment>
<evidence type="ECO:0000256" key="1">
    <source>
        <dbReference type="SAM" id="MobiDB-lite"/>
    </source>
</evidence>
<accession>A0A0R2MLH9</accession>
<feature type="compositionally biased region" description="Basic residues" evidence="1">
    <location>
        <begin position="49"/>
        <end position="60"/>
    </location>
</feature>
<name>A0A0R2MLH9_9LACO</name>
<protein>
    <submittedName>
        <fullName evidence="3">Extracellular protein</fullName>
    </submittedName>
</protein>
<dbReference type="AlphaFoldDB" id="A0A0R2MLH9"/>
<organism evidence="3 4">
    <name type="scientific">Lactiplantibacillus xiangfangensis</name>
    <dbReference type="NCBI Taxonomy" id="942150"/>
    <lineage>
        <taxon>Bacteria</taxon>
        <taxon>Bacillati</taxon>
        <taxon>Bacillota</taxon>
        <taxon>Bacilli</taxon>
        <taxon>Lactobacillales</taxon>
        <taxon>Lactobacillaceae</taxon>
        <taxon>Lactiplantibacillus</taxon>
    </lineage>
</organism>
<evidence type="ECO:0000313" key="3">
    <source>
        <dbReference type="EMBL" id="KRO14591.1"/>
    </source>
</evidence>
<feature type="region of interest" description="Disordered" evidence="1">
    <location>
        <begin position="49"/>
        <end position="96"/>
    </location>
</feature>
<dbReference type="SUPFAM" id="SSF75011">
    <property type="entry name" value="3-carboxy-cis,cis-mucoante lactonizing enzyme"/>
    <property type="match status" value="1"/>
</dbReference>
<sequence length="453" mass="49205">MMGVMVSGGVLLGGRTTVMAAQLPAASSGNVTQVAPQAARLKAGKSKKVAVRAKVRKKGTKATAKTATSSRKVTSSTKQPVQSKKVAAKSTKPKKRATVTVKKKRTPTAKSKAGTVKYVSLVGRGRYTKPHIHFKPTPEYLKTQGIQNKPSTIKSAGGYLDHYGFKTSLYLPQALNGRDLSVPQSAAFSADNRYLYVMYVNGKQPTNHYQDGWAVRYDWTKLMALGANQSGKMGMLRTAAADQAQGKLTKLDRKVLACIKVGPVFNSGHAQSLALNPKTNQFWFVKSYDQETPNEMVELNPKTLLPAATVTYHSDGANLGAVLTFDNQGNAYYWTHAKVATKKAPLGAVRIYRGQVSTKGIKYRLISQGLATDPGFYVQSMGYDGANGRLYLVSDESITSLPLADLGHLKTSEVGENNFNAHREFEGLFFMHHSSNGFLLTNKGSEVMQLVQS</sequence>
<feature type="signal peptide" evidence="2">
    <location>
        <begin position="1"/>
        <end position="20"/>
    </location>
</feature>
<dbReference type="STRING" id="942150.IV64_GL000991"/>
<feature type="compositionally biased region" description="Low complexity" evidence="1">
    <location>
        <begin position="61"/>
        <end position="90"/>
    </location>
</feature>
<evidence type="ECO:0000256" key="2">
    <source>
        <dbReference type="SAM" id="SignalP"/>
    </source>
</evidence>
<reference evidence="3 4" key="1">
    <citation type="journal article" date="2015" name="Genome Announc.">
        <title>Expanding the biotechnology potential of lactobacilli through comparative genomics of 213 strains and associated genera.</title>
        <authorList>
            <person name="Sun Z."/>
            <person name="Harris H.M."/>
            <person name="McCann A."/>
            <person name="Guo C."/>
            <person name="Argimon S."/>
            <person name="Zhang W."/>
            <person name="Yang X."/>
            <person name="Jeffery I.B."/>
            <person name="Cooney J.C."/>
            <person name="Kagawa T.F."/>
            <person name="Liu W."/>
            <person name="Song Y."/>
            <person name="Salvetti E."/>
            <person name="Wrobel A."/>
            <person name="Rasinkangas P."/>
            <person name="Parkhill J."/>
            <person name="Rea M.C."/>
            <person name="O'Sullivan O."/>
            <person name="Ritari J."/>
            <person name="Douillard F.P."/>
            <person name="Paul Ross R."/>
            <person name="Yang R."/>
            <person name="Briner A.E."/>
            <person name="Felis G.E."/>
            <person name="de Vos W.M."/>
            <person name="Barrangou R."/>
            <person name="Klaenhammer T.R."/>
            <person name="Caufield P.W."/>
            <person name="Cui Y."/>
            <person name="Zhang H."/>
            <person name="O'Toole P.W."/>
        </authorList>
    </citation>
    <scope>NUCLEOTIDE SEQUENCE [LARGE SCALE GENOMIC DNA]</scope>
    <source>
        <strain evidence="3 4">LMG 26013</strain>
    </source>
</reference>
<gene>
    <name evidence="3" type="ORF">IV64_GL000991</name>
</gene>